<dbReference type="EMBL" id="DTKQ01000007">
    <property type="protein sequence ID" value="HGZ78497.1"/>
    <property type="molecule type" value="Genomic_DNA"/>
</dbReference>
<evidence type="ECO:0000313" key="1">
    <source>
        <dbReference type="EMBL" id="HGZ78497.1"/>
    </source>
</evidence>
<name>A0A832I5L5_9THEM</name>
<accession>A0A832I5L5</accession>
<protein>
    <submittedName>
        <fullName evidence="1">Uncharacterized protein</fullName>
    </submittedName>
</protein>
<gene>
    <name evidence="1" type="ORF">ENW55_00745</name>
</gene>
<sequence>MGKLKGQVVVSHLVIFFNPEKTVGKSLKIEDVSRSKEGIRSSRPGLIQKKNENFYLCAFFSTKSHSKLRFEVVKCCPLGDVTRILRHENYLMVIGSRSVFELPSLLVDQWKRSNRIKVVAGCIFDLEKWSGECVKKVEP</sequence>
<comment type="caution">
    <text evidence="1">The sequence shown here is derived from an EMBL/GenBank/DDBJ whole genome shotgun (WGS) entry which is preliminary data.</text>
</comment>
<organism evidence="1">
    <name type="scientific">Pseudothermotoga hypogea</name>
    <dbReference type="NCBI Taxonomy" id="57487"/>
    <lineage>
        <taxon>Bacteria</taxon>
        <taxon>Thermotogati</taxon>
        <taxon>Thermotogota</taxon>
        <taxon>Thermotogae</taxon>
        <taxon>Thermotogales</taxon>
        <taxon>Thermotogaceae</taxon>
        <taxon>Pseudothermotoga</taxon>
    </lineage>
</organism>
<proteinExistence type="predicted"/>
<dbReference type="AlphaFoldDB" id="A0A832I5L5"/>
<reference evidence="1" key="1">
    <citation type="journal article" date="2020" name="mSystems">
        <title>Genome- and Community-Level Interaction Insights into Carbon Utilization and Element Cycling Functions of Hydrothermarchaeota in Hydrothermal Sediment.</title>
        <authorList>
            <person name="Zhou Z."/>
            <person name="Liu Y."/>
            <person name="Xu W."/>
            <person name="Pan J."/>
            <person name="Luo Z.H."/>
            <person name="Li M."/>
        </authorList>
    </citation>
    <scope>NUCLEOTIDE SEQUENCE [LARGE SCALE GENOMIC DNA]</scope>
    <source>
        <strain evidence="1">SpSt-86</strain>
    </source>
</reference>